<organism evidence="9 10">
    <name type="scientific">Sphingobium yanoikuyae</name>
    <name type="common">Sphingomonas yanoikuyae</name>
    <dbReference type="NCBI Taxonomy" id="13690"/>
    <lineage>
        <taxon>Bacteria</taxon>
        <taxon>Pseudomonadati</taxon>
        <taxon>Pseudomonadota</taxon>
        <taxon>Alphaproteobacteria</taxon>
        <taxon>Sphingomonadales</taxon>
        <taxon>Sphingomonadaceae</taxon>
        <taxon>Sphingobium</taxon>
    </lineage>
</organism>
<evidence type="ECO:0000256" key="3">
    <source>
        <dbReference type="ARBA" id="ARBA00022806"/>
    </source>
</evidence>
<evidence type="ECO:0000256" key="7">
    <source>
        <dbReference type="SAM" id="MobiDB-lite"/>
    </source>
</evidence>
<name>A0A084ENC7_SPHYA</name>
<dbReference type="GO" id="GO:0000725">
    <property type="term" value="P:recombinational repair"/>
    <property type="evidence" value="ECO:0007669"/>
    <property type="project" value="TreeGrafter"/>
</dbReference>
<dbReference type="Gene3D" id="3.40.50.300">
    <property type="entry name" value="P-loop containing nucleotide triphosphate hydrolases"/>
    <property type="match status" value="3"/>
</dbReference>
<keyword evidence="4 6" id="KW-0067">ATP-binding</keyword>
<evidence type="ECO:0000256" key="4">
    <source>
        <dbReference type="ARBA" id="ARBA00022840"/>
    </source>
</evidence>
<evidence type="ECO:0000313" key="10">
    <source>
        <dbReference type="Proteomes" id="UP000028534"/>
    </source>
</evidence>
<dbReference type="AlphaFoldDB" id="A0A084ENC7"/>
<evidence type="ECO:0000256" key="6">
    <source>
        <dbReference type="PROSITE-ProRule" id="PRU00560"/>
    </source>
</evidence>
<dbReference type="EMBL" id="JGVR01000009">
    <property type="protein sequence ID" value="KEZ19469.1"/>
    <property type="molecule type" value="Genomic_DNA"/>
</dbReference>
<dbReference type="InterPro" id="IPR027785">
    <property type="entry name" value="UvrD-like_helicase_C"/>
</dbReference>
<protein>
    <recommendedName>
        <fullName evidence="5">DNA 3'-5' helicase II</fullName>
    </recommendedName>
</protein>
<dbReference type="GO" id="GO:0003677">
    <property type="term" value="F:DNA binding"/>
    <property type="evidence" value="ECO:0007669"/>
    <property type="project" value="InterPro"/>
</dbReference>
<accession>A0A084ENC7</accession>
<evidence type="ECO:0000256" key="5">
    <source>
        <dbReference type="ARBA" id="ARBA00034923"/>
    </source>
</evidence>
<dbReference type="GO" id="GO:0016787">
    <property type="term" value="F:hydrolase activity"/>
    <property type="evidence" value="ECO:0007669"/>
    <property type="project" value="UniProtKB-UniRule"/>
</dbReference>
<dbReference type="PATRIC" id="fig|13690.10.peg.2049"/>
<dbReference type="InterPro" id="IPR014016">
    <property type="entry name" value="UvrD-like_ATP-bd"/>
</dbReference>
<dbReference type="Pfam" id="PF13538">
    <property type="entry name" value="UvrD_C_2"/>
    <property type="match status" value="1"/>
</dbReference>
<reference evidence="9 10" key="1">
    <citation type="submission" date="2014-03" db="EMBL/GenBank/DDBJ databases">
        <title>Genome sequence of Sphingobium yanoikuyae B1.</title>
        <authorList>
            <person name="Gan H.M."/>
            <person name="Gan H.Y."/>
            <person name="Savka M.A."/>
        </authorList>
    </citation>
    <scope>NUCLEOTIDE SEQUENCE [LARGE SCALE GENOMIC DNA]</scope>
    <source>
        <strain evidence="9 10">B1</strain>
    </source>
</reference>
<dbReference type="GO" id="GO:0005524">
    <property type="term" value="F:ATP binding"/>
    <property type="evidence" value="ECO:0007669"/>
    <property type="project" value="UniProtKB-UniRule"/>
</dbReference>
<keyword evidence="2 6" id="KW-0378">Hydrolase</keyword>
<dbReference type="InterPro" id="IPR027417">
    <property type="entry name" value="P-loop_NTPase"/>
</dbReference>
<dbReference type="InterPro" id="IPR000212">
    <property type="entry name" value="DNA_helicase_UvrD/REP"/>
</dbReference>
<evidence type="ECO:0000313" key="9">
    <source>
        <dbReference type="EMBL" id="KEZ19469.1"/>
    </source>
</evidence>
<dbReference type="PANTHER" id="PTHR11070:SF2">
    <property type="entry name" value="ATP-DEPENDENT DNA HELICASE SRS2"/>
    <property type="match status" value="1"/>
</dbReference>
<dbReference type="PANTHER" id="PTHR11070">
    <property type="entry name" value="UVRD / RECB / PCRA DNA HELICASE FAMILY MEMBER"/>
    <property type="match status" value="1"/>
</dbReference>
<evidence type="ECO:0000256" key="2">
    <source>
        <dbReference type="ARBA" id="ARBA00022801"/>
    </source>
</evidence>
<comment type="caution">
    <text evidence="9">The sequence shown here is derived from an EMBL/GenBank/DDBJ whole genome shotgun (WGS) entry which is preliminary data.</text>
</comment>
<evidence type="ECO:0000256" key="1">
    <source>
        <dbReference type="ARBA" id="ARBA00022741"/>
    </source>
</evidence>
<dbReference type="GO" id="GO:0043138">
    <property type="term" value="F:3'-5' DNA helicase activity"/>
    <property type="evidence" value="ECO:0007669"/>
    <property type="project" value="TreeGrafter"/>
</dbReference>
<dbReference type="PROSITE" id="PS51198">
    <property type="entry name" value="UVRD_HELICASE_ATP_BIND"/>
    <property type="match status" value="1"/>
</dbReference>
<feature type="binding site" evidence="6">
    <location>
        <begin position="251"/>
        <end position="258"/>
    </location>
    <ligand>
        <name>ATP</name>
        <dbReference type="ChEBI" id="CHEBI:30616"/>
    </ligand>
</feature>
<keyword evidence="1 6" id="KW-0547">Nucleotide-binding</keyword>
<feature type="region of interest" description="Disordered" evidence="7">
    <location>
        <begin position="479"/>
        <end position="502"/>
    </location>
</feature>
<dbReference type="SUPFAM" id="SSF52540">
    <property type="entry name" value="P-loop containing nucleoside triphosphate hydrolases"/>
    <property type="match status" value="1"/>
</dbReference>
<feature type="domain" description="UvrD-like helicase ATP-binding" evidence="8">
    <location>
        <begin position="230"/>
        <end position="717"/>
    </location>
</feature>
<evidence type="ECO:0000259" key="8">
    <source>
        <dbReference type="PROSITE" id="PS51198"/>
    </source>
</evidence>
<gene>
    <name evidence="9" type="ORF">CP98_01990</name>
</gene>
<sequence length="900" mass="99939">MDNKETQQDRIKTLSAAILRILERIAEEARAQLYKRNAISTDKLAQGNTLNSPETTNSFNRIARDILDNAERLASEPAIARVVAVDEDNNESIYFISRGASSMRSEGNQHYCSHYAPAGGLASIPPGGELELVKGGKTVTLEVVDRVLLHPKDTSAGWDSFDNEFEAFEAARVRTVTIQSLLRLLGDVLETDDPLAAIEKMIADAEEGDNVIEGRVRRILRKAELRDQAVLDRYQSEIFRLPIDRQLVILGSPGTGKTTTLIRRLGQKLNYVQLPDEEKATIDNAASALPHANSWLMFTPTDLLRSYLKEAFNREDVPASDNVIRTWAAHRHDLARNTFGLLRVGGSGGRFIARDDAPTLRDEAADQIAWFEDFQTWQTDAFWSDLTTAAMFLTSSTSDGVRSIGTRLAAVLDRAGSSDVPSTILALVGFIAEVRALVEALNVEIDEAYKRALSSQLRADPNFFASLMAFIDGITDVADATEDPDEDDEEDEEEPARPVTGPAAARKALNDALRRQARQHVTRRRPGRSLAAQVLEWLGDRGFGEDDREAVGQRLLLVQSLRRFSNPVRSFVRGVPARYVRFRRMRRDEGKWYTEAGSGRLANNFEIDMILLALLRSASVLLADRRINRVLDEPAYSALGTVTGVQRNQILVDEATDFSPVQLGCMRLLASHSTNSFFACGDFDQRITPWGSKRRSDLEWVSPGIEIRPVSISYRQSRQLFDFSRALAALFDTQGDVELPTETNNEAVDPILLTDTPDLDDVAAWLTARIGEIESQMKDEALPTVAVLVHEEDIVRPMTDALNRAFAQTNLRAIACVDGRIIGSDDEIRVFDVQHIKGLEFEAVFFVGIDKLAAEQPLLFDKYLYVGATRAATYLGITCEQHLPIGLNGLEASFASNWSA</sequence>
<dbReference type="eggNOG" id="COG3973">
    <property type="taxonomic scope" value="Bacteria"/>
</dbReference>
<keyword evidence="3 6" id="KW-0347">Helicase</keyword>
<feature type="compositionally biased region" description="Acidic residues" evidence="7">
    <location>
        <begin position="479"/>
        <end position="494"/>
    </location>
</feature>
<proteinExistence type="predicted"/>
<dbReference type="Proteomes" id="UP000028534">
    <property type="component" value="Unassembled WGS sequence"/>
</dbReference>